<dbReference type="GO" id="GO:0016787">
    <property type="term" value="F:hydrolase activity"/>
    <property type="evidence" value="ECO:0007669"/>
    <property type="project" value="UniProtKB-KW"/>
</dbReference>
<dbReference type="RefSeq" id="WP_132217867.1">
    <property type="nucleotide sequence ID" value="NZ_OX156936.1"/>
</dbReference>
<dbReference type="AlphaFoldDB" id="A0A4R1RHN8"/>
<feature type="domain" description="Dienelactone hydrolase" evidence="3">
    <location>
        <begin position="133"/>
        <end position="242"/>
    </location>
</feature>
<evidence type="ECO:0000256" key="2">
    <source>
        <dbReference type="ARBA" id="ARBA00022801"/>
    </source>
</evidence>
<keyword evidence="1" id="KW-0732">Signal</keyword>
<sequence length="277" mass="30282">MKNLVYLSLFFSLLFLNCSEDKDDNIVNQNDLENLPVDTGGEQTANVLGSTNAIYGHYIYTPSDYNSNSPDYPLLIFLHGSGQVGNSQNNADVLKNVFYTGLPSLIEQKKWSPKYPMIVASPQLTSGSWNADDVHNFIKYIIDNYNINTNRIYLTGYSLGAYGCFTYISKYGADSYATAIVPIAGGGDTGSGSQYTSVAVWAFHGDSDTSVPTSRSLDMVSAINAANPSTKAKVTIYPGVAHNSDTRTFDGTGMGTESSDYDAFNMSIFDWMLLHEK</sequence>
<keyword evidence="5" id="KW-1185">Reference proteome</keyword>
<keyword evidence="2 4" id="KW-0378">Hydrolase</keyword>
<dbReference type="InterPro" id="IPR050955">
    <property type="entry name" value="Plant_Biomass_Hydrol_Est"/>
</dbReference>
<dbReference type="Gene3D" id="3.40.50.1820">
    <property type="entry name" value="alpha/beta hydrolase"/>
    <property type="match status" value="1"/>
</dbReference>
<evidence type="ECO:0000313" key="5">
    <source>
        <dbReference type="Proteomes" id="UP000295455"/>
    </source>
</evidence>
<evidence type="ECO:0000256" key="1">
    <source>
        <dbReference type="ARBA" id="ARBA00022729"/>
    </source>
</evidence>
<dbReference type="OrthoDB" id="9764953at2"/>
<evidence type="ECO:0000259" key="3">
    <source>
        <dbReference type="Pfam" id="PF01738"/>
    </source>
</evidence>
<evidence type="ECO:0000313" key="4">
    <source>
        <dbReference type="EMBL" id="TCL65449.1"/>
    </source>
</evidence>
<name>A0A4R1RHN8_9FLAO</name>
<dbReference type="Pfam" id="PF01738">
    <property type="entry name" value="DLH"/>
    <property type="match status" value="1"/>
</dbReference>
<dbReference type="Proteomes" id="UP000295455">
    <property type="component" value="Unassembled WGS sequence"/>
</dbReference>
<reference evidence="4 5" key="1">
    <citation type="submission" date="2019-03" db="EMBL/GenBank/DDBJ databases">
        <title>Genomic Encyclopedia of Type Strains, Phase IV (KMG-IV): sequencing the most valuable type-strain genomes for metagenomic binning, comparative biology and taxonomic classification.</title>
        <authorList>
            <person name="Goeker M."/>
        </authorList>
    </citation>
    <scope>NUCLEOTIDE SEQUENCE [LARGE SCALE GENOMIC DNA]</scope>
    <source>
        <strain evidence="4 5">DSM 18792</strain>
    </source>
</reference>
<dbReference type="InterPro" id="IPR002925">
    <property type="entry name" value="Dienelactn_hydro"/>
</dbReference>
<dbReference type="SUPFAM" id="SSF53474">
    <property type="entry name" value="alpha/beta-Hydrolases"/>
    <property type="match status" value="1"/>
</dbReference>
<protein>
    <submittedName>
        <fullName evidence="4">Dienelactone hydrolase family protein</fullName>
    </submittedName>
</protein>
<dbReference type="EMBL" id="SLUP01000005">
    <property type="protein sequence ID" value="TCL65449.1"/>
    <property type="molecule type" value="Genomic_DNA"/>
</dbReference>
<comment type="caution">
    <text evidence="4">The sequence shown here is derived from an EMBL/GenBank/DDBJ whole genome shotgun (WGS) entry which is preliminary data.</text>
</comment>
<accession>A0A4R1RHN8</accession>
<dbReference type="InterPro" id="IPR029058">
    <property type="entry name" value="AB_hydrolase_fold"/>
</dbReference>
<dbReference type="PANTHER" id="PTHR43037:SF5">
    <property type="entry name" value="FERULOYL ESTERASE"/>
    <property type="match status" value="1"/>
</dbReference>
<gene>
    <name evidence="4" type="ORF">EV196_105107</name>
</gene>
<dbReference type="PANTHER" id="PTHR43037">
    <property type="entry name" value="UNNAMED PRODUCT-RELATED"/>
    <property type="match status" value="1"/>
</dbReference>
<organism evidence="4 5">
    <name type="scientific">Mariniflexile fucanivorans</name>
    <dbReference type="NCBI Taxonomy" id="264023"/>
    <lineage>
        <taxon>Bacteria</taxon>
        <taxon>Pseudomonadati</taxon>
        <taxon>Bacteroidota</taxon>
        <taxon>Flavobacteriia</taxon>
        <taxon>Flavobacteriales</taxon>
        <taxon>Flavobacteriaceae</taxon>
        <taxon>Mariniflexile</taxon>
    </lineage>
</organism>
<proteinExistence type="predicted"/>